<evidence type="ECO:0000313" key="2">
    <source>
        <dbReference type="EMBL" id="OGH69377.1"/>
    </source>
</evidence>
<keyword evidence="1" id="KW-0812">Transmembrane</keyword>
<feature type="transmembrane region" description="Helical" evidence="1">
    <location>
        <begin position="12"/>
        <end position="37"/>
    </location>
</feature>
<comment type="caution">
    <text evidence="2">The sequence shown here is derived from an EMBL/GenBank/DDBJ whole genome shotgun (WGS) entry which is preliminary data.</text>
</comment>
<organism evidence="2 3">
    <name type="scientific">Candidatus Magasanikbacteria bacterium RIFCSPHIGHO2_01_FULL_47_8</name>
    <dbReference type="NCBI Taxonomy" id="1798673"/>
    <lineage>
        <taxon>Bacteria</taxon>
        <taxon>Candidatus Magasanikiibacteriota</taxon>
    </lineage>
</organism>
<keyword evidence="1" id="KW-0472">Membrane</keyword>
<name>A0A1F6MCJ1_9BACT</name>
<dbReference type="Proteomes" id="UP000177953">
    <property type="component" value="Unassembled WGS sequence"/>
</dbReference>
<evidence type="ECO:0000256" key="1">
    <source>
        <dbReference type="SAM" id="Phobius"/>
    </source>
</evidence>
<feature type="transmembrane region" description="Helical" evidence="1">
    <location>
        <begin position="52"/>
        <end position="75"/>
    </location>
</feature>
<protein>
    <submittedName>
        <fullName evidence="2">Uncharacterized protein</fullName>
    </submittedName>
</protein>
<dbReference type="EMBL" id="MFPU01000049">
    <property type="protein sequence ID" value="OGH69377.1"/>
    <property type="molecule type" value="Genomic_DNA"/>
</dbReference>
<gene>
    <name evidence="2" type="ORF">A2754_01225</name>
</gene>
<feature type="transmembrane region" description="Helical" evidence="1">
    <location>
        <begin position="87"/>
        <end position="106"/>
    </location>
</feature>
<accession>A0A1F6MCJ1</accession>
<evidence type="ECO:0000313" key="3">
    <source>
        <dbReference type="Proteomes" id="UP000177953"/>
    </source>
</evidence>
<sequence>MSRNVAGKTLAVFVMLVSALSLGLVAVAVVGSVAGLIRQAWPHASPLSLGRVIGYGMVVVAILTVIEIPVFLRISRPMNNTSSSMKAGLLVHTILSALVGLATALAL</sequence>
<reference evidence="2 3" key="1">
    <citation type="journal article" date="2016" name="Nat. Commun.">
        <title>Thousands of microbial genomes shed light on interconnected biogeochemical processes in an aquifer system.</title>
        <authorList>
            <person name="Anantharaman K."/>
            <person name="Brown C.T."/>
            <person name="Hug L.A."/>
            <person name="Sharon I."/>
            <person name="Castelle C.J."/>
            <person name="Probst A.J."/>
            <person name="Thomas B.C."/>
            <person name="Singh A."/>
            <person name="Wilkins M.J."/>
            <person name="Karaoz U."/>
            <person name="Brodie E.L."/>
            <person name="Williams K.H."/>
            <person name="Hubbard S.S."/>
            <person name="Banfield J.F."/>
        </authorList>
    </citation>
    <scope>NUCLEOTIDE SEQUENCE [LARGE SCALE GENOMIC DNA]</scope>
</reference>
<dbReference type="AlphaFoldDB" id="A0A1F6MCJ1"/>
<keyword evidence="1" id="KW-1133">Transmembrane helix</keyword>
<proteinExistence type="predicted"/>